<keyword evidence="1" id="KW-0233">DNA recombination</keyword>
<organism evidence="3">
    <name type="scientific">bioreactor metagenome</name>
    <dbReference type="NCBI Taxonomy" id="1076179"/>
    <lineage>
        <taxon>unclassified sequences</taxon>
        <taxon>metagenomes</taxon>
        <taxon>ecological metagenomes</taxon>
    </lineage>
</organism>
<sequence length="175" mass="19643">MNYLSPEGIHHLLMQPDTRTWKGRRDHALLVLLYDAALRVQELVDLQIHALRLESPTVVQVVGKGRKARTIPLSGKTAGIVGDYIIELRKRTHCTEDSSLFQNSRGSRLTRVGISEILNKYVAMMKKNGLTQYVTGAISPHSLRHSKAIHLLRAGVPLIYIRDYLGHVSVTTTEI</sequence>
<dbReference type="GO" id="GO:0003677">
    <property type="term" value="F:DNA binding"/>
    <property type="evidence" value="ECO:0007669"/>
    <property type="project" value="InterPro"/>
</dbReference>
<dbReference type="PROSITE" id="PS51898">
    <property type="entry name" value="TYR_RECOMBINASE"/>
    <property type="match status" value="1"/>
</dbReference>
<dbReference type="AlphaFoldDB" id="A0A644Y573"/>
<dbReference type="PANTHER" id="PTHR30349:SF81">
    <property type="entry name" value="TYROSINE RECOMBINASE XERC"/>
    <property type="match status" value="1"/>
</dbReference>
<dbReference type="Pfam" id="PF00589">
    <property type="entry name" value="Phage_integrase"/>
    <property type="match status" value="1"/>
</dbReference>
<dbReference type="GO" id="GO:0015074">
    <property type="term" value="P:DNA integration"/>
    <property type="evidence" value="ECO:0007669"/>
    <property type="project" value="InterPro"/>
</dbReference>
<evidence type="ECO:0000313" key="3">
    <source>
        <dbReference type="EMBL" id="MPM23357.1"/>
    </source>
</evidence>
<dbReference type="SUPFAM" id="SSF56349">
    <property type="entry name" value="DNA breaking-rejoining enzymes"/>
    <property type="match status" value="1"/>
</dbReference>
<evidence type="ECO:0000256" key="1">
    <source>
        <dbReference type="ARBA" id="ARBA00023172"/>
    </source>
</evidence>
<protein>
    <submittedName>
        <fullName evidence="3">Tyrosine recombinase XerD</fullName>
    </submittedName>
</protein>
<dbReference type="InterPro" id="IPR050090">
    <property type="entry name" value="Tyrosine_recombinase_XerCD"/>
</dbReference>
<dbReference type="InterPro" id="IPR002104">
    <property type="entry name" value="Integrase_catalytic"/>
</dbReference>
<dbReference type="PANTHER" id="PTHR30349">
    <property type="entry name" value="PHAGE INTEGRASE-RELATED"/>
    <property type="match status" value="1"/>
</dbReference>
<name>A0A644Y573_9ZZZZ</name>
<dbReference type="InterPro" id="IPR011010">
    <property type="entry name" value="DNA_brk_join_enz"/>
</dbReference>
<comment type="caution">
    <text evidence="3">The sequence shown here is derived from an EMBL/GenBank/DDBJ whole genome shotgun (WGS) entry which is preliminary data.</text>
</comment>
<proteinExistence type="predicted"/>
<dbReference type="InterPro" id="IPR013762">
    <property type="entry name" value="Integrase-like_cat_sf"/>
</dbReference>
<dbReference type="Gene3D" id="1.10.443.10">
    <property type="entry name" value="Intergrase catalytic core"/>
    <property type="match status" value="1"/>
</dbReference>
<dbReference type="GO" id="GO:0006310">
    <property type="term" value="P:DNA recombination"/>
    <property type="evidence" value="ECO:0007669"/>
    <property type="project" value="UniProtKB-KW"/>
</dbReference>
<accession>A0A644Y573</accession>
<reference evidence="3" key="1">
    <citation type="submission" date="2019-08" db="EMBL/GenBank/DDBJ databases">
        <authorList>
            <person name="Kucharzyk K."/>
            <person name="Murdoch R.W."/>
            <person name="Higgins S."/>
            <person name="Loffler F."/>
        </authorList>
    </citation>
    <scope>NUCLEOTIDE SEQUENCE</scope>
</reference>
<dbReference type="EMBL" id="VSSQ01004011">
    <property type="protein sequence ID" value="MPM23357.1"/>
    <property type="molecule type" value="Genomic_DNA"/>
</dbReference>
<feature type="domain" description="Tyr recombinase" evidence="2">
    <location>
        <begin position="1"/>
        <end position="175"/>
    </location>
</feature>
<evidence type="ECO:0000259" key="2">
    <source>
        <dbReference type="PROSITE" id="PS51898"/>
    </source>
</evidence>
<gene>
    <name evidence="3" type="primary">xerD_46</name>
    <name evidence="3" type="ORF">SDC9_69828</name>
</gene>